<dbReference type="Pfam" id="PF04516">
    <property type="entry name" value="CP2"/>
    <property type="match status" value="1"/>
</dbReference>
<dbReference type="GeneTree" id="ENSGT00940000156148"/>
<keyword evidence="4" id="KW-0805">Transcription regulation</keyword>
<organism evidence="12 13">
    <name type="scientific">Vombatus ursinus</name>
    <name type="common">Common wombat</name>
    <dbReference type="NCBI Taxonomy" id="29139"/>
    <lineage>
        <taxon>Eukaryota</taxon>
        <taxon>Metazoa</taxon>
        <taxon>Chordata</taxon>
        <taxon>Craniata</taxon>
        <taxon>Vertebrata</taxon>
        <taxon>Euteleostomi</taxon>
        <taxon>Mammalia</taxon>
        <taxon>Metatheria</taxon>
        <taxon>Diprotodontia</taxon>
        <taxon>Vombatidae</taxon>
        <taxon>Vombatus</taxon>
    </lineage>
</organism>
<sequence>ILPLDGDPKQPPFQYILCAATSPAVKLHDESLTYLNQGQSYEIRMLDNRKLGDVPEISGKLVKSIIRVVFHDRRLQYTEHQQLEGWKWNRPGDRLLDLDIPLSVGVIDIRTNPGQLNAVEFLWDPAKRTSVFIQVHCISTEFTPRKHGGEKGVAFRVQVDTFKQNENGDYTDHLHSASCQIKVFKPKGADRKQKTDREKMEKRTPHEKEKYQPSYDTTILSEVMWRSSFQRKSRLAVQHQACGLSGVGGTWAVQGEGASPGGGAPWTTRISQVPSPQTDASSPNHQGEGISQGSGEQLHPSATIQEAQQWLLRHRFATYARLFANFSGADLLKLTREDLVQICGPADGIRLYNALKSRTIRPRLTIYVCQEQPRSAQLEMQPGAGHGDHSNGAVYVYHAIYLEEMAASEVTRKLASAFNVPLHQINQVYRQGPTGIHVLLSDQVVQNFQDESCFLFATVKGILCAWESA</sequence>
<dbReference type="Pfam" id="PF25416">
    <property type="entry name" value="GRHL1_C"/>
    <property type="match status" value="1"/>
</dbReference>
<feature type="compositionally biased region" description="Basic and acidic residues" evidence="10">
    <location>
        <begin position="187"/>
        <end position="211"/>
    </location>
</feature>
<dbReference type="Gene3D" id="1.10.150.50">
    <property type="entry name" value="Transcription Factor, Ets-1"/>
    <property type="match status" value="1"/>
</dbReference>
<evidence type="ECO:0000256" key="3">
    <source>
        <dbReference type="ARBA" id="ARBA00022553"/>
    </source>
</evidence>
<accession>A0A4X2LQM5</accession>
<feature type="region of interest" description="Disordered" evidence="10">
    <location>
        <begin position="253"/>
        <end position="299"/>
    </location>
</feature>
<dbReference type="InterPro" id="IPR007604">
    <property type="entry name" value="CP2"/>
</dbReference>
<keyword evidence="3" id="KW-0597">Phosphoprotein</keyword>
<evidence type="ECO:0000256" key="4">
    <source>
        <dbReference type="ARBA" id="ARBA00023015"/>
    </source>
</evidence>
<comment type="similarity">
    <text evidence="2">Belongs to the grh/CP2 family. CP2 subfamily.</text>
</comment>
<reference evidence="12" key="2">
    <citation type="submission" date="2025-08" db="UniProtKB">
        <authorList>
            <consortium name="Ensembl"/>
        </authorList>
    </citation>
    <scope>IDENTIFICATION</scope>
</reference>
<dbReference type="InterPro" id="IPR013761">
    <property type="entry name" value="SAM/pointed_sf"/>
</dbReference>
<dbReference type="PROSITE" id="PS51968">
    <property type="entry name" value="GRH_CP2_DB"/>
    <property type="match status" value="1"/>
</dbReference>
<evidence type="ECO:0000313" key="13">
    <source>
        <dbReference type="Proteomes" id="UP000314987"/>
    </source>
</evidence>
<evidence type="ECO:0000256" key="7">
    <source>
        <dbReference type="ARBA" id="ARBA00023242"/>
    </source>
</evidence>
<dbReference type="InterPro" id="IPR057520">
    <property type="entry name" value="GRHL1/CP2_C"/>
</dbReference>
<dbReference type="PANTHER" id="PTHR11037:SF13">
    <property type="entry name" value="UPSTREAM-BINDING PROTEIN 1"/>
    <property type="match status" value="1"/>
</dbReference>
<dbReference type="PANTHER" id="PTHR11037">
    <property type="entry name" value="TRANSCRIPTION FACTOR CP2"/>
    <property type="match status" value="1"/>
</dbReference>
<evidence type="ECO:0000313" key="12">
    <source>
        <dbReference type="Ensembl" id="ENSVURP00010024091.1"/>
    </source>
</evidence>
<keyword evidence="6" id="KW-0804">Transcription</keyword>
<dbReference type="Proteomes" id="UP000314987">
    <property type="component" value="Unassembled WGS sequence"/>
</dbReference>
<evidence type="ECO:0000256" key="10">
    <source>
        <dbReference type="SAM" id="MobiDB-lite"/>
    </source>
</evidence>
<dbReference type="GO" id="GO:0000978">
    <property type="term" value="F:RNA polymerase II cis-regulatory region sequence-specific DNA binding"/>
    <property type="evidence" value="ECO:0007669"/>
    <property type="project" value="TreeGrafter"/>
</dbReference>
<dbReference type="Ensembl" id="ENSVURT00010027430.1">
    <property type="protein sequence ID" value="ENSVURP00010024091.1"/>
    <property type="gene ID" value="ENSVURG00010018427.1"/>
</dbReference>
<proteinExistence type="inferred from homology"/>
<dbReference type="CDD" id="cd09537">
    <property type="entry name" value="SAM_CP2-like"/>
    <property type="match status" value="1"/>
</dbReference>
<gene>
    <name evidence="12" type="primary">UBP1</name>
</gene>
<reference evidence="13" key="1">
    <citation type="submission" date="2018-12" db="EMBL/GenBank/DDBJ databases">
        <authorList>
            <person name="Yazar S."/>
        </authorList>
    </citation>
    <scope>NUCLEOTIDE SEQUENCE [LARGE SCALE GENOMIC DNA]</scope>
</reference>
<evidence type="ECO:0000256" key="9">
    <source>
        <dbReference type="PROSITE-ProRule" id="PRU01313"/>
    </source>
</evidence>
<feature type="domain" description="Grh/CP2 DB" evidence="11">
    <location>
        <begin position="8"/>
        <end position="245"/>
    </location>
</feature>
<dbReference type="SUPFAM" id="SSF47769">
    <property type="entry name" value="SAM/Pointed domain"/>
    <property type="match status" value="1"/>
</dbReference>
<feature type="compositionally biased region" description="Low complexity" evidence="10">
    <location>
        <begin position="286"/>
        <end position="297"/>
    </location>
</feature>
<dbReference type="Pfam" id="PF18016">
    <property type="entry name" value="SAM_3"/>
    <property type="match status" value="1"/>
</dbReference>
<keyword evidence="7 9" id="KW-0539">Nucleus</keyword>
<dbReference type="InterPro" id="IPR041418">
    <property type="entry name" value="SAM_3"/>
</dbReference>
<dbReference type="InterPro" id="IPR040167">
    <property type="entry name" value="TF_CP2-like"/>
</dbReference>
<dbReference type="GO" id="GO:0005634">
    <property type="term" value="C:nucleus"/>
    <property type="evidence" value="ECO:0007669"/>
    <property type="project" value="UniProtKB-SubCell"/>
</dbReference>
<dbReference type="GO" id="GO:0001228">
    <property type="term" value="F:DNA-binding transcription activator activity, RNA polymerase II-specific"/>
    <property type="evidence" value="ECO:0007669"/>
    <property type="project" value="TreeGrafter"/>
</dbReference>
<protein>
    <recommendedName>
        <fullName evidence="8">Upstream-binding protein 1</fullName>
    </recommendedName>
</protein>
<comment type="subcellular location">
    <subcellularLocation>
        <location evidence="1 9">Nucleus</location>
    </subcellularLocation>
</comment>
<evidence type="ECO:0000256" key="8">
    <source>
        <dbReference type="ARBA" id="ARBA00067531"/>
    </source>
</evidence>
<keyword evidence="5 9" id="KW-0238">DNA-binding</keyword>
<dbReference type="FunFam" id="1.10.150.50:FF:000036">
    <property type="entry name" value="upstream-binding protein 1 isoform X1"/>
    <property type="match status" value="1"/>
</dbReference>
<evidence type="ECO:0000256" key="5">
    <source>
        <dbReference type="ARBA" id="ARBA00023125"/>
    </source>
</evidence>
<evidence type="ECO:0000259" key="11">
    <source>
        <dbReference type="PROSITE" id="PS51968"/>
    </source>
</evidence>
<dbReference type="AlphaFoldDB" id="A0A4X2LQM5"/>
<evidence type="ECO:0000256" key="2">
    <source>
        <dbReference type="ARBA" id="ARBA00010852"/>
    </source>
</evidence>
<feature type="region of interest" description="Disordered" evidence="10">
    <location>
        <begin position="186"/>
        <end position="212"/>
    </location>
</feature>
<name>A0A4X2LQM5_VOMUR</name>
<reference evidence="12" key="3">
    <citation type="submission" date="2025-09" db="UniProtKB">
        <authorList>
            <consortium name="Ensembl"/>
        </authorList>
    </citation>
    <scope>IDENTIFICATION</scope>
</reference>
<evidence type="ECO:0000256" key="6">
    <source>
        <dbReference type="ARBA" id="ARBA00023163"/>
    </source>
</evidence>
<feature type="compositionally biased region" description="Polar residues" evidence="10">
    <location>
        <begin position="268"/>
        <end position="285"/>
    </location>
</feature>
<keyword evidence="13" id="KW-1185">Reference proteome</keyword>
<evidence type="ECO:0000256" key="1">
    <source>
        <dbReference type="ARBA" id="ARBA00004123"/>
    </source>
</evidence>